<keyword evidence="2" id="KW-1185">Reference proteome</keyword>
<protein>
    <submittedName>
        <fullName evidence="1">Uncharacterized protein</fullName>
    </submittedName>
</protein>
<name>A0A4V6QBQ4_9FLAO</name>
<dbReference type="Proteomes" id="UP000295313">
    <property type="component" value="Unassembled WGS sequence"/>
</dbReference>
<reference evidence="1 2" key="1">
    <citation type="submission" date="2019-03" db="EMBL/GenBank/DDBJ databases">
        <title>Genomic Encyclopedia of Type Strains, Phase III (KMG-III): the genomes of soil and plant-associated and newly described type strains.</title>
        <authorList>
            <person name="Whitman W."/>
        </authorList>
    </citation>
    <scope>NUCLEOTIDE SEQUENCE [LARGE SCALE GENOMIC DNA]</scope>
    <source>
        <strain evidence="1 2">CGMCC 1.12802</strain>
    </source>
</reference>
<evidence type="ECO:0000313" key="1">
    <source>
        <dbReference type="EMBL" id="TDX83307.1"/>
    </source>
</evidence>
<gene>
    <name evidence="1" type="ORF">B0I22_3387</name>
</gene>
<proteinExistence type="predicted"/>
<accession>A0A4V6QBQ4</accession>
<dbReference type="EMBL" id="SOEO01000003">
    <property type="protein sequence ID" value="TDX83307.1"/>
    <property type="molecule type" value="Genomic_DNA"/>
</dbReference>
<organism evidence="1 2">
    <name type="scientific">Epilithonimonas xixisoli</name>
    <dbReference type="NCBI Taxonomy" id="1476462"/>
    <lineage>
        <taxon>Bacteria</taxon>
        <taxon>Pseudomonadati</taxon>
        <taxon>Bacteroidota</taxon>
        <taxon>Flavobacteriia</taxon>
        <taxon>Flavobacteriales</taxon>
        <taxon>Weeksellaceae</taxon>
        <taxon>Chryseobacterium group</taxon>
        <taxon>Epilithonimonas</taxon>
    </lineage>
</organism>
<evidence type="ECO:0000313" key="2">
    <source>
        <dbReference type="Proteomes" id="UP000295313"/>
    </source>
</evidence>
<sequence>MWRIIKLKIFSLEVSEHILSVKYRHPLAQNRQPVLELPLHKVIAMKTEKAVINYILSISISSRKGIKNFYYRLEQMPENQPEKYNQIAEFIKTSKKEPYHYS</sequence>
<comment type="caution">
    <text evidence="1">The sequence shown here is derived from an EMBL/GenBank/DDBJ whole genome shotgun (WGS) entry which is preliminary data.</text>
</comment>
<dbReference type="AlphaFoldDB" id="A0A4V6QBQ4"/>